<accession>A0A6J1QBJ1</accession>
<proteinExistence type="predicted"/>
<dbReference type="RefSeq" id="XP_024878145.1">
    <property type="nucleotide sequence ID" value="XM_025022377.1"/>
</dbReference>
<keyword evidence="1" id="KW-1185">Reference proteome</keyword>
<dbReference type="OrthoDB" id="2415966at2759"/>
<organism evidence="1 2">
    <name type="scientific">Temnothorax curvispinosus</name>
    <dbReference type="NCBI Taxonomy" id="300111"/>
    <lineage>
        <taxon>Eukaryota</taxon>
        <taxon>Metazoa</taxon>
        <taxon>Ecdysozoa</taxon>
        <taxon>Arthropoda</taxon>
        <taxon>Hexapoda</taxon>
        <taxon>Insecta</taxon>
        <taxon>Pterygota</taxon>
        <taxon>Neoptera</taxon>
        <taxon>Endopterygota</taxon>
        <taxon>Hymenoptera</taxon>
        <taxon>Apocrita</taxon>
        <taxon>Aculeata</taxon>
        <taxon>Formicoidea</taxon>
        <taxon>Formicidae</taxon>
        <taxon>Myrmicinae</taxon>
        <taxon>Temnothorax</taxon>
    </lineage>
</organism>
<dbReference type="Proteomes" id="UP000504618">
    <property type="component" value="Unplaced"/>
</dbReference>
<sequence length="150" mass="17496">MNFINQAFILNELEAAEFAADRNPRIIYEERDPFQLSEKKFVKIYRLSKRLATEFIEDVQPFIIQGTRVSALSTNRKVLTALRYFASGSYQLHIGQNLNSAVSQSSVSRSIHEIINAANRPEVMDKWIKFPRTVVELHHLRNEYVLYNSY</sequence>
<dbReference type="GeneID" id="112458638"/>
<evidence type="ECO:0000313" key="2">
    <source>
        <dbReference type="RefSeq" id="XP_024878145.1"/>
    </source>
</evidence>
<reference evidence="2" key="1">
    <citation type="submission" date="2025-08" db="UniProtKB">
        <authorList>
            <consortium name="RefSeq"/>
        </authorList>
    </citation>
    <scope>IDENTIFICATION</scope>
    <source>
        <tissue evidence="2">Whole body</tissue>
    </source>
</reference>
<gene>
    <name evidence="2" type="primary">LOC112458638</name>
</gene>
<dbReference type="AlphaFoldDB" id="A0A6J1QBJ1"/>
<protein>
    <submittedName>
        <fullName evidence="2">Uncharacterized protein LOC112458638</fullName>
    </submittedName>
</protein>
<evidence type="ECO:0000313" key="1">
    <source>
        <dbReference type="Proteomes" id="UP000504618"/>
    </source>
</evidence>
<name>A0A6J1QBJ1_9HYME</name>